<dbReference type="InterPro" id="IPR036237">
    <property type="entry name" value="Xyl_isomerase-like_sf"/>
</dbReference>
<name>A0A398CS37_9BACL</name>
<dbReference type="OrthoDB" id="9798407at2"/>
<reference evidence="1 2" key="1">
    <citation type="submission" date="2018-09" db="EMBL/GenBank/DDBJ databases">
        <title>Cohnella cavernae sp. nov., isolated from a karst cave.</title>
        <authorList>
            <person name="Zhu H."/>
        </authorList>
    </citation>
    <scope>NUCLEOTIDE SEQUENCE [LARGE SCALE GENOMIC DNA]</scope>
    <source>
        <strain evidence="1 2">K2E09-144</strain>
    </source>
</reference>
<evidence type="ECO:0000313" key="2">
    <source>
        <dbReference type="Proteomes" id="UP000266340"/>
    </source>
</evidence>
<keyword evidence="2" id="KW-1185">Reference proteome</keyword>
<protein>
    <submittedName>
        <fullName evidence="1">Uncharacterized protein</fullName>
    </submittedName>
</protein>
<comment type="caution">
    <text evidence="1">The sequence shown here is derived from an EMBL/GenBank/DDBJ whole genome shotgun (WGS) entry which is preliminary data.</text>
</comment>
<organism evidence="1 2">
    <name type="scientific">Cohnella faecalis</name>
    <dbReference type="NCBI Taxonomy" id="2315694"/>
    <lineage>
        <taxon>Bacteria</taxon>
        <taxon>Bacillati</taxon>
        <taxon>Bacillota</taxon>
        <taxon>Bacilli</taxon>
        <taxon>Bacillales</taxon>
        <taxon>Paenibacillaceae</taxon>
        <taxon>Cohnella</taxon>
    </lineage>
</organism>
<sequence length="77" mass="8707">MSNRSWAFIVFRTRPRGKRLPWHIRQIAEIGYKNVELAGYYGVSAKDLKQALADNGLHASSAHVGLTVNEPEKLEEN</sequence>
<dbReference type="EMBL" id="QXJM01000006">
    <property type="protein sequence ID" value="RIE05415.1"/>
    <property type="molecule type" value="Genomic_DNA"/>
</dbReference>
<evidence type="ECO:0000313" key="1">
    <source>
        <dbReference type="EMBL" id="RIE05415.1"/>
    </source>
</evidence>
<dbReference type="Gene3D" id="3.20.20.150">
    <property type="entry name" value="Divalent-metal-dependent TIM barrel enzymes"/>
    <property type="match status" value="1"/>
</dbReference>
<accession>A0A398CS37</accession>
<dbReference type="RefSeq" id="WP_119147322.1">
    <property type="nucleotide sequence ID" value="NZ_QXJM01000006.1"/>
</dbReference>
<dbReference type="AlphaFoldDB" id="A0A398CS37"/>
<dbReference type="Proteomes" id="UP000266340">
    <property type="component" value="Unassembled WGS sequence"/>
</dbReference>
<dbReference type="SUPFAM" id="SSF51658">
    <property type="entry name" value="Xylose isomerase-like"/>
    <property type="match status" value="1"/>
</dbReference>
<proteinExistence type="predicted"/>
<gene>
    <name evidence="1" type="ORF">D3H35_00570</name>
</gene>